<evidence type="ECO:0000259" key="7">
    <source>
        <dbReference type="Pfam" id="PF04138"/>
    </source>
</evidence>
<keyword evidence="3 6" id="KW-0812">Transmembrane</keyword>
<organism evidence="8 9">
    <name type="scientific">Candidatus Fimimorpha faecalis</name>
    <dbReference type="NCBI Taxonomy" id="2840824"/>
    <lineage>
        <taxon>Bacteria</taxon>
        <taxon>Bacillati</taxon>
        <taxon>Bacillota</taxon>
        <taxon>Clostridia</taxon>
        <taxon>Eubacteriales</taxon>
        <taxon>Candidatus Fimimorpha</taxon>
    </lineage>
</organism>
<dbReference type="Pfam" id="PF04138">
    <property type="entry name" value="GtrA_DPMS_TM"/>
    <property type="match status" value="1"/>
</dbReference>
<evidence type="ECO:0000256" key="3">
    <source>
        <dbReference type="ARBA" id="ARBA00022692"/>
    </source>
</evidence>
<dbReference type="InterPro" id="IPR051401">
    <property type="entry name" value="GtrA_CellWall_Glycosyl"/>
</dbReference>
<keyword evidence="4 6" id="KW-1133">Transmembrane helix</keyword>
<evidence type="ECO:0000256" key="5">
    <source>
        <dbReference type="ARBA" id="ARBA00023136"/>
    </source>
</evidence>
<evidence type="ECO:0000256" key="4">
    <source>
        <dbReference type="ARBA" id="ARBA00022989"/>
    </source>
</evidence>
<name>A0A9D1EF52_9FIRM</name>
<protein>
    <submittedName>
        <fullName evidence="8">GtrA family protein</fullName>
    </submittedName>
</protein>
<comment type="caution">
    <text evidence="8">The sequence shown here is derived from an EMBL/GenBank/DDBJ whole genome shotgun (WGS) entry which is preliminary data.</text>
</comment>
<accession>A0A9D1EF52</accession>
<evidence type="ECO:0000256" key="2">
    <source>
        <dbReference type="ARBA" id="ARBA00009399"/>
    </source>
</evidence>
<comment type="subcellular location">
    <subcellularLocation>
        <location evidence="1">Membrane</location>
        <topology evidence="1">Multi-pass membrane protein</topology>
    </subcellularLocation>
</comment>
<gene>
    <name evidence="8" type="ORF">IAC96_09850</name>
</gene>
<feature type="transmembrane region" description="Helical" evidence="6">
    <location>
        <begin position="37"/>
        <end position="59"/>
    </location>
</feature>
<dbReference type="InterPro" id="IPR007267">
    <property type="entry name" value="GtrA_DPMS_TM"/>
</dbReference>
<dbReference type="EMBL" id="DVHN01000126">
    <property type="protein sequence ID" value="HIR89242.1"/>
    <property type="molecule type" value="Genomic_DNA"/>
</dbReference>
<comment type="similarity">
    <text evidence="2">Belongs to the GtrA family.</text>
</comment>
<keyword evidence="5 6" id="KW-0472">Membrane</keyword>
<evidence type="ECO:0000313" key="8">
    <source>
        <dbReference type="EMBL" id="HIR89242.1"/>
    </source>
</evidence>
<feature type="transmembrane region" description="Helical" evidence="6">
    <location>
        <begin position="125"/>
        <end position="143"/>
    </location>
</feature>
<dbReference type="GO" id="GO:0000271">
    <property type="term" value="P:polysaccharide biosynthetic process"/>
    <property type="evidence" value="ECO:0007669"/>
    <property type="project" value="InterPro"/>
</dbReference>
<feature type="domain" description="GtrA/DPMS transmembrane" evidence="7">
    <location>
        <begin position="16"/>
        <end position="143"/>
    </location>
</feature>
<evidence type="ECO:0000256" key="6">
    <source>
        <dbReference type="SAM" id="Phobius"/>
    </source>
</evidence>
<dbReference type="PANTHER" id="PTHR38459:SF5">
    <property type="entry name" value="CELL WALL TEICHOIC ACID GLYCOSYLATION PROTEIN GTCA"/>
    <property type="match status" value="1"/>
</dbReference>
<dbReference type="AlphaFoldDB" id="A0A9D1EF52"/>
<reference evidence="8" key="1">
    <citation type="submission" date="2020-10" db="EMBL/GenBank/DDBJ databases">
        <authorList>
            <person name="Gilroy R."/>
        </authorList>
    </citation>
    <scope>NUCLEOTIDE SEQUENCE</scope>
    <source>
        <strain evidence="8">ChiW13-3771</strain>
    </source>
</reference>
<reference evidence="8" key="2">
    <citation type="journal article" date="2021" name="PeerJ">
        <title>Extensive microbial diversity within the chicken gut microbiome revealed by metagenomics and culture.</title>
        <authorList>
            <person name="Gilroy R."/>
            <person name="Ravi A."/>
            <person name="Getino M."/>
            <person name="Pursley I."/>
            <person name="Horton D.L."/>
            <person name="Alikhan N.F."/>
            <person name="Baker D."/>
            <person name="Gharbi K."/>
            <person name="Hall N."/>
            <person name="Watson M."/>
            <person name="Adriaenssens E.M."/>
            <person name="Foster-Nyarko E."/>
            <person name="Jarju S."/>
            <person name="Secka A."/>
            <person name="Antonio M."/>
            <person name="Oren A."/>
            <person name="Chaudhuri R.R."/>
            <person name="La Ragione R."/>
            <person name="Hildebrand F."/>
            <person name="Pallen M.J."/>
        </authorList>
    </citation>
    <scope>NUCLEOTIDE SEQUENCE</scope>
    <source>
        <strain evidence="8">ChiW13-3771</strain>
    </source>
</reference>
<feature type="transmembrane region" description="Helical" evidence="6">
    <location>
        <begin position="12"/>
        <end position="31"/>
    </location>
</feature>
<dbReference type="GO" id="GO:0005886">
    <property type="term" value="C:plasma membrane"/>
    <property type="evidence" value="ECO:0007669"/>
    <property type="project" value="TreeGrafter"/>
</dbReference>
<dbReference type="Proteomes" id="UP000824201">
    <property type="component" value="Unassembled WGS sequence"/>
</dbReference>
<sequence>MDKLKQLWKNREVILYLVFGILTTIVNYVVYFSCTSILGLDWSIANVFAWVFAVAFAYLTNRIWVFESKKTGFIAIIREIILFVGCRILSFGFDMGTMFVCMDLLHMEDWVVNNLPVGEFMAKTLAQGIVVISNYVFSKWIIFKKETV</sequence>
<evidence type="ECO:0000256" key="1">
    <source>
        <dbReference type="ARBA" id="ARBA00004141"/>
    </source>
</evidence>
<evidence type="ECO:0000313" key="9">
    <source>
        <dbReference type="Proteomes" id="UP000824201"/>
    </source>
</evidence>
<feature type="transmembrane region" description="Helical" evidence="6">
    <location>
        <begin position="80"/>
        <end position="105"/>
    </location>
</feature>
<proteinExistence type="inferred from homology"/>
<dbReference type="PANTHER" id="PTHR38459">
    <property type="entry name" value="PROPHAGE BACTOPRENOL-LINKED GLUCOSE TRANSLOCASE HOMOLOG"/>
    <property type="match status" value="1"/>
</dbReference>